<sequence>MPKPSGFKVVHPARLSRMRWANGGGATREIGIGFRDAPHTAGYAWRLSLAELTRAADFSLLPGIDRIFTLASPGPLTLSINGVQRTLELGQAVEFTGEAKVQVALLTAGPQLGLNLMTHRSISAGAVLTARRNGRLQLDPRAGVVAATVLAGRATLTGDRRLTDLATLILGSEVEELHAEDCLLAVTTIHSD</sequence>
<accession>A0A4R5K7P1</accession>
<gene>
    <name evidence="1" type="ORF">E1809_22425</name>
</gene>
<comment type="caution">
    <text evidence="1">The sequence shown here is derived from an EMBL/GenBank/DDBJ whole genome shotgun (WGS) entry which is preliminary data.</text>
</comment>
<proteinExistence type="predicted"/>
<keyword evidence="2" id="KW-1185">Reference proteome</keyword>
<dbReference type="OrthoDB" id="9800082at2"/>
<dbReference type="SUPFAM" id="SSF51182">
    <property type="entry name" value="RmlC-like cupins"/>
    <property type="match status" value="1"/>
</dbReference>
<protein>
    <recommendedName>
        <fullName evidence="3">HutD family protein</fullName>
    </recommendedName>
</protein>
<dbReference type="PANTHER" id="PTHR37943:SF1">
    <property type="entry name" value="PROTEIN VES"/>
    <property type="match status" value="1"/>
</dbReference>
<dbReference type="InterPro" id="IPR010282">
    <property type="entry name" value="Uncharacterised_HutD/Ves"/>
</dbReference>
<reference evidence="1 2" key="1">
    <citation type="submission" date="2019-03" db="EMBL/GenBank/DDBJ databases">
        <title>Whole genome sequence of Arthrobacter sp JH1-1.</title>
        <authorList>
            <person name="Trinh H.N."/>
        </authorList>
    </citation>
    <scope>NUCLEOTIDE SEQUENCE [LARGE SCALE GENOMIC DNA]</scope>
    <source>
        <strain evidence="1 2">JH1-1</strain>
    </source>
</reference>
<dbReference type="Gene3D" id="2.60.120.10">
    <property type="entry name" value="Jelly Rolls"/>
    <property type="match status" value="1"/>
</dbReference>
<dbReference type="InterPro" id="IPR014710">
    <property type="entry name" value="RmlC-like_jellyroll"/>
</dbReference>
<dbReference type="InterPro" id="IPR011051">
    <property type="entry name" value="RmlC_Cupin_sf"/>
</dbReference>
<dbReference type="Proteomes" id="UP000295511">
    <property type="component" value="Unassembled WGS sequence"/>
</dbReference>
<name>A0A4R5K7P1_9MICC</name>
<dbReference type="PANTHER" id="PTHR37943">
    <property type="entry name" value="PROTEIN VES"/>
    <property type="match status" value="1"/>
</dbReference>
<dbReference type="Pfam" id="PF05962">
    <property type="entry name" value="HutD"/>
    <property type="match status" value="1"/>
</dbReference>
<evidence type="ECO:0000313" key="1">
    <source>
        <dbReference type="EMBL" id="TDF90162.1"/>
    </source>
</evidence>
<dbReference type="EMBL" id="SMRU01000036">
    <property type="protein sequence ID" value="TDF90162.1"/>
    <property type="molecule type" value="Genomic_DNA"/>
</dbReference>
<evidence type="ECO:0008006" key="3">
    <source>
        <dbReference type="Google" id="ProtNLM"/>
    </source>
</evidence>
<evidence type="ECO:0000313" key="2">
    <source>
        <dbReference type="Proteomes" id="UP000295511"/>
    </source>
</evidence>
<organism evidence="1 2">
    <name type="scientific">Arthrobacter terricola</name>
    <dbReference type="NCBI Taxonomy" id="2547396"/>
    <lineage>
        <taxon>Bacteria</taxon>
        <taxon>Bacillati</taxon>
        <taxon>Actinomycetota</taxon>
        <taxon>Actinomycetes</taxon>
        <taxon>Micrococcales</taxon>
        <taxon>Micrococcaceae</taxon>
        <taxon>Arthrobacter</taxon>
    </lineage>
</organism>
<dbReference type="AlphaFoldDB" id="A0A4R5K7P1"/>